<evidence type="ECO:0000256" key="4">
    <source>
        <dbReference type="ARBA" id="ARBA00022475"/>
    </source>
</evidence>
<evidence type="ECO:0000256" key="10">
    <source>
        <dbReference type="SAM" id="Coils"/>
    </source>
</evidence>
<dbReference type="InterPro" id="IPR058781">
    <property type="entry name" value="HH_AprE-like"/>
</dbReference>
<dbReference type="Gene3D" id="2.40.30.170">
    <property type="match status" value="1"/>
</dbReference>
<dbReference type="Pfam" id="PF25994">
    <property type="entry name" value="HH_AprE"/>
    <property type="match status" value="1"/>
</dbReference>
<evidence type="ECO:0000259" key="12">
    <source>
        <dbReference type="Pfam" id="PF25994"/>
    </source>
</evidence>
<feature type="region of interest" description="Disordered" evidence="11">
    <location>
        <begin position="1"/>
        <end position="38"/>
    </location>
</feature>
<evidence type="ECO:0000256" key="9">
    <source>
        <dbReference type="RuleBase" id="RU365093"/>
    </source>
</evidence>
<organism evidence="14 15">
    <name type="scientific">Thioclava litoralis</name>
    <dbReference type="NCBI Taxonomy" id="3076557"/>
    <lineage>
        <taxon>Bacteria</taxon>
        <taxon>Pseudomonadati</taxon>
        <taxon>Pseudomonadota</taxon>
        <taxon>Alphaproteobacteria</taxon>
        <taxon>Rhodobacterales</taxon>
        <taxon>Paracoccaceae</taxon>
        <taxon>Thioclava</taxon>
    </lineage>
</organism>
<dbReference type="PRINTS" id="PR01490">
    <property type="entry name" value="RTXTOXIND"/>
</dbReference>
<comment type="subcellular location">
    <subcellularLocation>
        <location evidence="1 9">Cell inner membrane</location>
        <topology evidence="1 9">Single-pass membrane protein</topology>
    </subcellularLocation>
</comment>
<evidence type="ECO:0000256" key="7">
    <source>
        <dbReference type="ARBA" id="ARBA00022989"/>
    </source>
</evidence>
<dbReference type="Pfam" id="PF26002">
    <property type="entry name" value="Beta-barrel_AprE"/>
    <property type="match status" value="1"/>
</dbReference>
<protein>
    <recommendedName>
        <fullName evidence="9">Membrane fusion protein (MFP) family protein</fullName>
    </recommendedName>
</protein>
<reference evidence="14 15" key="1">
    <citation type="submission" date="2023-09" db="EMBL/GenBank/DDBJ databases">
        <title>Thioclava shenzhenensis sp. nov., a multidrug resistant bacteria-antagonizing species isolated from coastal seawater.</title>
        <authorList>
            <person name="Long M."/>
        </authorList>
    </citation>
    <scope>NUCLEOTIDE SEQUENCE [LARGE SCALE GENOMIC DNA]</scope>
    <source>
        <strain evidence="14 15">FTW29</strain>
    </source>
</reference>
<evidence type="ECO:0000256" key="2">
    <source>
        <dbReference type="ARBA" id="ARBA00009477"/>
    </source>
</evidence>
<keyword evidence="3 9" id="KW-0813">Transport</keyword>
<dbReference type="RefSeq" id="WP_339108414.1">
    <property type="nucleotide sequence ID" value="NZ_CP135443.1"/>
</dbReference>
<evidence type="ECO:0000256" key="5">
    <source>
        <dbReference type="ARBA" id="ARBA00022519"/>
    </source>
</evidence>
<dbReference type="InterPro" id="IPR050739">
    <property type="entry name" value="MFP"/>
</dbReference>
<evidence type="ECO:0000313" key="15">
    <source>
        <dbReference type="Proteomes" id="UP001623290"/>
    </source>
</evidence>
<dbReference type="SUPFAM" id="SSF111369">
    <property type="entry name" value="HlyD-like secretion proteins"/>
    <property type="match status" value="1"/>
</dbReference>
<comment type="similarity">
    <text evidence="2 9">Belongs to the membrane fusion protein (MFP) (TC 8.A.1) family.</text>
</comment>
<dbReference type="Gene3D" id="2.40.50.100">
    <property type="match status" value="1"/>
</dbReference>
<dbReference type="InterPro" id="IPR010129">
    <property type="entry name" value="T1SS_HlyD"/>
</dbReference>
<keyword evidence="7 9" id="KW-1133">Transmembrane helix</keyword>
<evidence type="ECO:0000313" key="14">
    <source>
        <dbReference type="EMBL" id="WRY34671.1"/>
    </source>
</evidence>
<keyword evidence="6 9" id="KW-0812">Transmembrane</keyword>
<dbReference type="Proteomes" id="UP001623290">
    <property type="component" value="Chromosome"/>
</dbReference>
<evidence type="ECO:0000256" key="1">
    <source>
        <dbReference type="ARBA" id="ARBA00004377"/>
    </source>
</evidence>
<evidence type="ECO:0000256" key="11">
    <source>
        <dbReference type="SAM" id="MobiDB-lite"/>
    </source>
</evidence>
<sequence>MRYEPQTPLRVADLSRRLAQTPPRPVTPAKKPVPSGQIAPKDSATKRLLLLGYAALFILVVIFGSWASLTTIAGAVIVSGRLEFDTNRQVVQHPQGGRVEEIYVHDGDKVAAGDILIRLDGGDMQSDLTILEDQLFDLRARRARLQAERIGAEQVALPPVLAAKAANRADLRKILTGQSTLFDARRETLAQMLSQLDRKALQAANRLTGIDAQINAIGQQQMLLSRELQSQKGLFERGLTQRTRILSLERELASLLGQRGQLIAQRAETEEEITSTEIQKLQATSERRVEAEDQLRDIDQKELTLMEQTRDLRNKIALLDIRAPIDGIVHEMAITTRLAVLRPADPVLYLIPQDRPMLIEIRVPPMNIDEIRQDQVASLRLPSLPSRETPELSGRVLRISPDASVDPATSTTYYRAEVMPDAAAEAEMSKMPLLPGMPVEAYLRTTDRTPLSYILAPFMSYLEHAFRES</sequence>
<proteinExistence type="inferred from homology"/>
<keyword evidence="15" id="KW-1185">Reference proteome</keyword>
<dbReference type="NCBIfam" id="TIGR01843">
    <property type="entry name" value="type_I_hlyD"/>
    <property type="match status" value="1"/>
</dbReference>
<dbReference type="InterPro" id="IPR058982">
    <property type="entry name" value="Beta-barrel_AprE"/>
</dbReference>
<accession>A0ABZ1E0S6</accession>
<evidence type="ECO:0000256" key="3">
    <source>
        <dbReference type="ARBA" id="ARBA00022448"/>
    </source>
</evidence>
<dbReference type="PANTHER" id="PTHR30386">
    <property type="entry name" value="MEMBRANE FUSION SUBUNIT OF EMRAB-TOLC MULTIDRUG EFFLUX PUMP"/>
    <property type="match status" value="1"/>
</dbReference>
<dbReference type="PANTHER" id="PTHR30386:SF17">
    <property type="entry name" value="ALKALINE PROTEASE SECRETION PROTEIN APRE"/>
    <property type="match status" value="1"/>
</dbReference>
<evidence type="ECO:0000259" key="13">
    <source>
        <dbReference type="Pfam" id="PF26002"/>
    </source>
</evidence>
<feature type="transmembrane region" description="Helical" evidence="9">
    <location>
        <begin position="48"/>
        <end position="69"/>
    </location>
</feature>
<evidence type="ECO:0000256" key="6">
    <source>
        <dbReference type="ARBA" id="ARBA00022692"/>
    </source>
</evidence>
<keyword evidence="8 9" id="KW-0472">Membrane</keyword>
<keyword evidence="10" id="KW-0175">Coiled coil</keyword>
<feature type="domain" description="AprE-like long alpha-helical hairpin" evidence="12">
    <location>
        <begin position="125"/>
        <end position="314"/>
    </location>
</feature>
<keyword evidence="4 9" id="KW-1003">Cell membrane</keyword>
<name>A0ABZ1E0S6_9RHOB</name>
<keyword evidence="5 9" id="KW-0997">Cell inner membrane</keyword>
<gene>
    <name evidence="14" type="ORF">RPE78_05115</name>
</gene>
<feature type="domain" description="AprE-like beta-barrel" evidence="13">
    <location>
        <begin position="357"/>
        <end position="445"/>
    </location>
</feature>
<dbReference type="EMBL" id="CP135443">
    <property type="protein sequence ID" value="WRY34671.1"/>
    <property type="molecule type" value="Genomic_DNA"/>
</dbReference>
<feature type="coiled-coil region" evidence="10">
    <location>
        <begin position="264"/>
        <end position="301"/>
    </location>
</feature>
<evidence type="ECO:0000256" key="8">
    <source>
        <dbReference type="ARBA" id="ARBA00023136"/>
    </source>
</evidence>